<dbReference type="PANTHER" id="PTHR30203:SF24">
    <property type="entry name" value="BLR4935 PROTEIN"/>
    <property type="match status" value="1"/>
</dbReference>
<accession>A0A6N9TMA0</accession>
<keyword evidence="2" id="KW-0472">Membrane</keyword>
<dbReference type="Pfam" id="PF02321">
    <property type="entry name" value="OEP"/>
    <property type="match status" value="2"/>
</dbReference>
<dbReference type="GO" id="GO:0015562">
    <property type="term" value="F:efflux transmembrane transporter activity"/>
    <property type="evidence" value="ECO:0007669"/>
    <property type="project" value="InterPro"/>
</dbReference>
<name>A0A6N9TMA0_DISTH</name>
<feature type="transmembrane region" description="Helical" evidence="2">
    <location>
        <begin position="12"/>
        <end position="32"/>
    </location>
</feature>
<organism evidence="3 4">
    <name type="scientific">Dissulfurirhabdus thermomarina</name>
    <dbReference type="NCBI Taxonomy" id="1765737"/>
    <lineage>
        <taxon>Bacteria</taxon>
        <taxon>Deltaproteobacteria</taxon>
        <taxon>Dissulfurirhabdaceae</taxon>
        <taxon>Dissulfurirhabdus</taxon>
    </lineage>
</organism>
<keyword evidence="2" id="KW-0812">Transmembrane</keyword>
<evidence type="ECO:0000313" key="4">
    <source>
        <dbReference type="Proteomes" id="UP000469346"/>
    </source>
</evidence>
<keyword evidence="4" id="KW-1185">Reference proteome</keyword>
<evidence type="ECO:0000313" key="3">
    <source>
        <dbReference type="EMBL" id="NDY41560.1"/>
    </source>
</evidence>
<comment type="caution">
    <text evidence="3">The sequence shown here is derived from an EMBL/GenBank/DDBJ whole genome shotgun (WGS) entry which is preliminary data.</text>
</comment>
<dbReference type="InterPro" id="IPR010131">
    <property type="entry name" value="MdtP/NodT-like"/>
</dbReference>
<keyword evidence="2" id="KW-1133">Transmembrane helix</keyword>
<dbReference type="Gene3D" id="1.20.1600.10">
    <property type="entry name" value="Outer membrane efflux proteins (OEP)"/>
    <property type="match status" value="1"/>
</dbReference>
<protein>
    <submittedName>
        <fullName evidence="3">TolC family protein</fullName>
    </submittedName>
</protein>
<dbReference type="AlphaFoldDB" id="A0A6N9TMA0"/>
<dbReference type="SUPFAM" id="SSF56954">
    <property type="entry name" value="Outer membrane efflux proteins (OEP)"/>
    <property type="match status" value="1"/>
</dbReference>
<sequence length="488" mass="53609">MGWNMSESRGRFLMIGESLLLKGWILVALVVVSGCATYRPMPITPETAHAGLISPDMQEVRLRANGFKHPLLKPVPFDDRDGLSPEEAAILAVIANPTLRAVRDRRGIASAQLLQAGILPNPQLSYDLGIPVGGDTQGRVNSFGLGLGWDITSLISRSARLDAAKAHAAAVDLGIAWQEWQVAEAARLHAYRLVIAGQRLVAAKQAEDFFQRLLKDVKQSVALGVKTQLDLSAVETSLQEASSRVLNAQSTVEQERLAFNRALGLPSQRMVPLEKDIAWQLEQCPPAKTLFEDAETKRLDLLALKLGYESQEARVRAAVRSQFPKINLGLTGGRDTDGIQTIGVGVSIDLPFFDRNQGRIAKERASRQQLFDEYTARLFETRADIDRLVAAIKATRQQLAAIDKSLSTGKALFENLSRAADAGQVDIFSYYKAVSAFYDKQVQRIELEQRMIELGIALEIASGRYGLVSKAGHTIQKPGQTTRMEMPK</sequence>
<dbReference type="PANTHER" id="PTHR30203">
    <property type="entry name" value="OUTER MEMBRANE CATION EFFLUX PROTEIN"/>
    <property type="match status" value="1"/>
</dbReference>
<evidence type="ECO:0000256" key="2">
    <source>
        <dbReference type="SAM" id="Phobius"/>
    </source>
</evidence>
<gene>
    <name evidence="3" type="ORF">G3N55_01670</name>
</gene>
<dbReference type="RefSeq" id="WP_163297714.1">
    <property type="nucleotide sequence ID" value="NZ_JAAGRR010000008.1"/>
</dbReference>
<dbReference type="EMBL" id="JAAGRR010000008">
    <property type="protein sequence ID" value="NDY41560.1"/>
    <property type="molecule type" value="Genomic_DNA"/>
</dbReference>
<dbReference type="Proteomes" id="UP000469346">
    <property type="component" value="Unassembled WGS sequence"/>
</dbReference>
<reference evidence="3 4" key="1">
    <citation type="submission" date="2020-02" db="EMBL/GenBank/DDBJ databases">
        <title>Comparative genomics of sulfur disproportionating microorganisms.</title>
        <authorList>
            <person name="Ward L.M."/>
            <person name="Bertran E."/>
            <person name="Johnston D.T."/>
        </authorList>
    </citation>
    <scope>NUCLEOTIDE SEQUENCE [LARGE SCALE GENOMIC DNA]</scope>
    <source>
        <strain evidence="3 4">DSM 100025</strain>
    </source>
</reference>
<comment type="similarity">
    <text evidence="1">Belongs to the outer membrane factor (OMF) (TC 1.B.17) family.</text>
</comment>
<evidence type="ECO:0000256" key="1">
    <source>
        <dbReference type="ARBA" id="ARBA00007613"/>
    </source>
</evidence>
<dbReference type="InterPro" id="IPR003423">
    <property type="entry name" value="OMP_efflux"/>
</dbReference>
<proteinExistence type="inferred from homology"/>